<gene>
    <name evidence="3" type="ORF">F7O84_01645</name>
</gene>
<keyword evidence="3" id="KW-0482">Metalloprotease</keyword>
<organism evidence="3 4">
    <name type="scientific">Candidatus Galacturonatibacter soehngenii</name>
    <dbReference type="NCBI Taxonomy" id="2307010"/>
    <lineage>
        <taxon>Bacteria</taxon>
        <taxon>Bacillati</taxon>
        <taxon>Bacillota</taxon>
        <taxon>Clostridia</taxon>
        <taxon>Lachnospirales</taxon>
        <taxon>Lachnospiraceae</taxon>
        <taxon>Candidatus Galacturonatibacter</taxon>
    </lineage>
</organism>
<proteinExistence type="predicted"/>
<dbReference type="InterPro" id="IPR003675">
    <property type="entry name" value="Rce1/LyrA-like_dom"/>
</dbReference>
<dbReference type="GO" id="GO:0008237">
    <property type="term" value="F:metallopeptidase activity"/>
    <property type="evidence" value="ECO:0007669"/>
    <property type="project" value="UniProtKB-KW"/>
</dbReference>
<keyword evidence="3" id="KW-0378">Hydrolase</keyword>
<evidence type="ECO:0000313" key="4">
    <source>
        <dbReference type="Proteomes" id="UP000461768"/>
    </source>
</evidence>
<keyword evidence="3" id="KW-0645">Protease</keyword>
<feature type="transmembrane region" description="Helical" evidence="1">
    <location>
        <begin position="147"/>
        <end position="165"/>
    </location>
</feature>
<dbReference type="OrthoDB" id="9782250at2"/>
<dbReference type="Pfam" id="PF02517">
    <property type="entry name" value="Rce1-like"/>
    <property type="match status" value="1"/>
</dbReference>
<dbReference type="GO" id="GO:0080120">
    <property type="term" value="P:CAAX-box protein maturation"/>
    <property type="evidence" value="ECO:0007669"/>
    <property type="project" value="UniProtKB-ARBA"/>
</dbReference>
<dbReference type="AlphaFoldDB" id="A0A7V7QNF7"/>
<dbReference type="Proteomes" id="UP000461768">
    <property type="component" value="Unassembled WGS sequence"/>
</dbReference>
<reference evidence="3 4" key="1">
    <citation type="submission" date="2019-09" db="EMBL/GenBank/DDBJ databases">
        <authorList>
            <person name="Valk L.C."/>
        </authorList>
    </citation>
    <scope>NUCLEOTIDE SEQUENCE [LARGE SCALE GENOMIC DNA]</scope>
    <source>
        <strain evidence="3">GalUA</strain>
    </source>
</reference>
<evidence type="ECO:0000313" key="3">
    <source>
        <dbReference type="EMBL" id="KAB1440559.1"/>
    </source>
</evidence>
<sequence>MKKENVFIKIWRVIYPVGIYFIISNVISFVFLLITALLMNMDMIVSQNTFDMVAFQEELTLILYKNSMMLTAIAAAITIPIAWLLFQNDRKKEYIEYEKISVLSYGLIVLSAITACVGANQLLTIIRLDEIFPGYKQFEQAIFGGNILIQVLAAVILAPVIEELLFRGLVFNRLNRYAGKIPAMLISSVFFGAYHGNMVQGVYAFVVGMLFVFIYDRYKSIFAPILAHVIANLTSILSKEIGIFDVFYTSDIAFYTSTVIVIVLCIVSLVLIHKLVRRPDVKTVDRIVNINDIN</sequence>
<feature type="transmembrane region" description="Helical" evidence="1">
    <location>
        <begin position="201"/>
        <end position="218"/>
    </location>
</feature>
<keyword evidence="1" id="KW-0472">Membrane</keyword>
<reference evidence="3 4" key="2">
    <citation type="submission" date="2020-02" db="EMBL/GenBank/DDBJ databases">
        <title>Candidatus Galacturonibacter soehngenii shows hetero-acetogenic catabolism of galacturonic acid but lacks a canonical carbon monoxide dehydrogenase/acetyl-CoA synthase complex.</title>
        <authorList>
            <person name="Diender M."/>
            <person name="Stouten G.R."/>
            <person name="Petersen J.F."/>
            <person name="Nielsen P.H."/>
            <person name="Dueholm M.S."/>
            <person name="Pronk J.T."/>
            <person name="Van Loosdrecht M.C.M."/>
        </authorList>
    </citation>
    <scope>NUCLEOTIDE SEQUENCE [LARGE SCALE GENOMIC DNA]</scope>
    <source>
        <strain evidence="3">GalUA</strain>
    </source>
</reference>
<feature type="transmembrane region" description="Helical" evidence="1">
    <location>
        <begin position="225"/>
        <end position="246"/>
    </location>
</feature>
<comment type="caution">
    <text evidence="3">The sequence shown here is derived from an EMBL/GenBank/DDBJ whole genome shotgun (WGS) entry which is preliminary data.</text>
</comment>
<dbReference type="RefSeq" id="WP_151141121.1">
    <property type="nucleotide sequence ID" value="NZ_WAGX01000003.1"/>
</dbReference>
<dbReference type="PANTHER" id="PTHR36435:SF1">
    <property type="entry name" value="CAAX AMINO TERMINAL PROTEASE FAMILY PROTEIN"/>
    <property type="match status" value="1"/>
</dbReference>
<dbReference type="InterPro" id="IPR052710">
    <property type="entry name" value="CAAX_protease"/>
</dbReference>
<dbReference type="EMBL" id="WAGX01000003">
    <property type="protein sequence ID" value="KAB1440559.1"/>
    <property type="molecule type" value="Genomic_DNA"/>
</dbReference>
<feature type="transmembrane region" description="Helical" evidence="1">
    <location>
        <begin position="68"/>
        <end position="86"/>
    </location>
</feature>
<keyword evidence="1" id="KW-0812">Transmembrane</keyword>
<feature type="transmembrane region" description="Helical" evidence="1">
    <location>
        <begin position="107"/>
        <end position="127"/>
    </location>
</feature>
<evidence type="ECO:0000259" key="2">
    <source>
        <dbReference type="Pfam" id="PF02517"/>
    </source>
</evidence>
<feature type="transmembrane region" description="Helical" evidence="1">
    <location>
        <begin position="12"/>
        <end position="39"/>
    </location>
</feature>
<dbReference type="PANTHER" id="PTHR36435">
    <property type="entry name" value="SLR1288 PROTEIN"/>
    <property type="match status" value="1"/>
</dbReference>
<dbReference type="GO" id="GO:0004175">
    <property type="term" value="F:endopeptidase activity"/>
    <property type="evidence" value="ECO:0007669"/>
    <property type="project" value="UniProtKB-ARBA"/>
</dbReference>
<name>A0A7V7QNF7_9FIRM</name>
<dbReference type="GO" id="GO:0006508">
    <property type="term" value="P:proteolysis"/>
    <property type="evidence" value="ECO:0007669"/>
    <property type="project" value="UniProtKB-KW"/>
</dbReference>
<feature type="domain" description="CAAX prenyl protease 2/Lysostaphin resistance protein A-like" evidence="2">
    <location>
        <begin position="146"/>
        <end position="233"/>
    </location>
</feature>
<evidence type="ECO:0000256" key="1">
    <source>
        <dbReference type="SAM" id="Phobius"/>
    </source>
</evidence>
<feature type="transmembrane region" description="Helical" evidence="1">
    <location>
        <begin position="252"/>
        <end position="272"/>
    </location>
</feature>
<protein>
    <submittedName>
        <fullName evidence="3">CPBP family intramembrane metalloprotease</fullName>
    </submittedName>
</protein>
<accession>A0A7V7QNF7</accession>
<feature type="transmembrane region" description="Helical" evidence="1">
    <location>
        <begin position="177"/>
        <end position="195"/>
    </location>
</feature>
<keyword evidence="1" id="KW-1133">Transmembrane helix</keyword>
<keyword evidence="4" id="KW-1185">Reference proteome</keyword>